<dbReference type="GO" id="GO:0003700">
    <property type="term" value="F:DNA-binding transcription factor activity"/>
    <property type="evidence" value="ECO:0007669"/>
    <property type="project" value="TreeGrafter"/>
</dbReference>
<dbReference type="InterPro" id="IPR009057">
    <property type="entry name" value="Homeodomain-like_sf"/>
</dbReference>
<dbReference type="PROSITE" id="PS50977">
    <property type="entry name" value="HTH_TETR_2"/>
    <property type="match status" value="1"/>
</dbReference>
<dbReference type="RefSeq" id="WP_199023875.1">
    <property type="nucleotide sequence ID" value="NZ_JAELVR010000003.1"/>
</dbReference>
<dbReference type="InterPro" id="IPR036271">
    <property type="entry name" value="Tet_transcr_reg_TetR-rel_C_sf"/>
</dbReference>
<feature type="region of interest" description="Disordered" evidence="5">
    <location>
        <begin position="1"/>
        <end position="20"/>
    </location>
</feature>
<evidence type="ECO:0000256" key="5">
    <source>
        <dbReference type="SAM" id="MobiDB-lite"/>
    </source>
</evidence>
<keyword evidence="1" id="KW-0805">Transcription regulation</keyword>
<dbReference type="PANTHER" id="PTHR30055">
    <property type="entry name" value="HTH-TYPE TRANSCRIPTIONAL REGULATOR RUTR"/>
    <property type="match status" value="1"/>
</dbReference>
<dbReference type="SUPFAM" id="SSF46689">
    <property type="entry name" value="Homeodomain-like"/>
    <property type="match status" value="1"/>
</dbReference>
<evidence type="ECO:0000313" key="7">
    <source>
        <dbReference type="EMBL" id="MBJ6371095.1"/>
    </source>
</evidence>
<name>A0A8J7J0S5_9RHOB</name>
<accession>A0A8J7J0S5</accession>
<proteinExistence type="predicted"/>
<dbReference type="EMBL" id="JAELVR010000003">
    <property type="protein sequence ID" value="MBJ6371095.1"/>
    <property type="molecule type" value="Genomic_DNA"/>
</dbReference>
<evidence type="ECO:0000256" key="3">
    <source>
        <dbReference type="ARBA" id="ARBA00023163"/>
    </source>
</evidence>
<keyword evidence="2 4" id="KW-0238">DNA-binding</keyword>
<dbReference type="Pfam" id="PF00440">
    <property type="entry name" value="TetR_N"/>
    <property type="match status" value="1"/>
</dbReference>
<dbReference type="Pfam" id="PF17939">
    <property type="entry name" value="TetR_C_30"/>
    <property type="match status" value="1"/>
</dbReference>
<dbReference type="InterPro" id="IPR041586">
    <property type="entry name" value="PsrA_TetR_C"/>
</dbReference>
<evidence type="ECO:0000256" key="4">
    <source>
        <dbReference type="PROSITE-ProRule" id="PRU00335"/>
    </source>
</evidence>
<dbReference type="PANTHER" id="PTHR30055:SF234">
    <property type="entry name" value="HTH-TYPE TRANSCRIPTIONAL REGULATOR BETI"/>
    <property type="match status" value="1"/>
</dbReference>
<comment type="caution">
    <text evidence="7">The sequence shown here is derived from an EMBL/GenBank/DDBJ whole genome shotgun (WGS) entry which is preliminary data.</text>
</comment>
<keyword evidence="8" id="KW-1185">Reference proteome</keyword>
<evidence type="ECO:0000313" key="8">
    <source>
        <dbReference type="Proteomes" id="UP000619079"/>
    </source>
</evidence>
<evidence type="ECO:0000259" key="6">
    <source>
        <dbReference type="PROSITE" id="PS50977"/>
    </source>
</evidence>
<organism evidence="7 8">
    <name type="scientific">Sedimentitalea arenosa</name>
    <dbReference type="NCBI Taxonomy" id="2798803"/>
    <lineage>
        <taxon>Bacteria</taxon>
        <taxon>Pseudomonadati</taxon>
        <taxon>Pseudomonadota</taxon>
        <taxon>Alphaproteobacteria</taxon>
        <taxon>Rhodobacterales</taxon>
        <taxon>Paracoccaceae</taxon>
        <taxon>Sedimentitalea</taxon>
    </lineage>
</organism>
<protein>
    <submittedName>
        <fullName evidence="7">TetR family transcriptional regulator</fullName>
    </submittedName>
</protein>
<reference evidence="7" key="1">
    <citation type="submission" date="2020-12" db="EMBL/GenBank/DDBJ databases">
        <title>Sedimentitalea sp. nov., isolated from sand in Incheon.</title>
        <authorList>
            <person name="Kim W."/>
        </authorList>
    </citation>
    <scope>NUCLEOTIDE SEQUENCE</scope>
    <source>
        <strain evidence="7">CAU 1593</strain>
    </source>
</reference>
<dbReference type="Proteomes" id="UP000619079">
    <property type="component" value="Unassembled WGS sequence"/>
</dbReference>
<feature type="compositionally biased region" description="Basic and acidic residues" evidence="5">
    <location>
        <begin position="1"/>
        <end position="11"/>
    </location>
</feature>
<feature type="domain" description="HTH tetR-type" evidence="6">
    <location>
        <begin position="20"/>
        <end position="80"/>
    </location>
</feature>
<dbReference type="PRINTS" id="PR00455">
    <property type="entry name" value="HTHTETR"/>
</dbReference>
<keyword evidence="3" id="KW-0804">Transcription</keyword>
<gene>
    <name evidence="7" type="ORF">JF290_06115</name>
</gene>
<feature type="DNA-binding region" description="H-T-H motif" evidence="4">
    <location>
        <begin position="43"/>
        <end position="62"/>
    </location>
</feature>
<sequence>MSERVTFEKQRQRAPSKRSLRSRSRILDAAERVFADRGFDGATVRDIAAAADTQVGLVHHHGGGKAELFAQTVQRRADELSDLRLRELAARKAAGPLDLEALIECFFGPYLDKAENGGDQWLAYARLVAHVSADTRWRELAAQCFDPTAQRFIDEIARLYPQTPRSAIASGFVYSVSAMLGLLTSAWRIRALGAEDSLSGNRQSLIAFCVAGLDACLSGRLAANVSETSTGQHVETS</sequence>
<dbReference type="InterPro" id="IPR050109">
    <property type="entry name" value="HTH-type_TetR-like_transc_reg"/>
</dbReference>
<dbReference type="AlphaFoldDB" id="A0A8J7J0S5"/>
<evidence type="ECO:0000256" key="2">
    <source>
        <dbReference type="ARBA" id="ARBA00023125"/>
    </source>
</evidence>
<dbReference type="GO" id="GO:0000976">
    <property type="term" value="F:transcription cis-regulatory region binding"/>
    <property type="evidence" value="ECO:0007669"/>
    <property type="project" value="TreeGrafter"/>
</dbReference>
<dbReference type="SUPFAM" id="SSF48498">
    <property type="entry name" value="Tetracyclin repressor-like, C-terminal domain"/>
    <property type="match status" value="1"/>
</dbReference>
<dbReference type="Gene3D" id="1.10.357.10">
    <property type="entry name" value="Tetracycline Repressor, domain 2"/>
    <property type="match status" value="1"/>
</dbReference>
<dbReference type="InterPro" id="IPR001647">
    <property type="entry name" value="HTH_TetR"/>
</dbReference>
<evidence type="ECO:0000256" key="1">
    <source>
        <dbReference type="ARBA" id="ARBA00023015"/>
    </source>
</evidence>